<keyword evidence="7" id="KW-0520">NAD</keyword>
<evidence type="ECO:0000256" key="11">
    <source>
        <dbReference type="SAM" id="MobiDB-lite"/>
    </source>
</evidence>
<name>A0A1C4UGC1_9ACTN</name>
<accession>A0A1C4UGC1</accession>
<evidence type="ECO:0000256" key="8">
    <source>
        <dbReference type="ARBA" id="ARBA00023235"/>
    </source>
</evidence>
<gene>
    <name evidence="13" type="ORF">GA0070564_101456</name>
</gene>
<evidence type="ECO:0000256" key="7">
    <source>
        <dbReference type="ARBA" id="ARBA00023027"/>
    </source>
</evidence>
<proteinExistence type="inferred from homology"/>
<keyword evidence="8" id="KW-0413">Isomerase</keyword>
<dbReference type="PROSITE" id="PS51257">
    <property type="entry name" value="PROKAR_LIPOPROTEIN"/>
    <property type="match status" value="1"/>
</dbReference>
<evidence type="ECO:0000256" key="9">
    <source>
        <dbReference type="ARBA" id="ARBA00031367"/>
    </source>
</evidence>
<keyword evidence="14" id="KW-1185">Reference proteome</keyword>
<evidence type="ECO:0000313" key="14">
    <source>
        <dbReference type="Proteomes" id="UP000199504"/>
    </source>
</evidence>
<comment type="similarity">
    <text evidence="4">Belongs to the NAD(P)-dependent epimerase/dehydratase family.</text>
</comment>
<dbReference type="Pfam" id="PF01370">
    <property type="entry name" value="Epimerase"/>
    <property type="match status" value="1"/>
</dbReference>
<dbReference type="EMBL" id="FMCX01000001">
    <property type="protein sequence ID" value="SCE70730.1"/>
    <property type="molecule type" value="Genomic_DNA"/>
</dbReference>
<dbReference type="Gene3D" id="3.40.50.720">
    <property type="entry name" value="NAD(P)-binding Rossmann-like Domain"/>
    <property type="match status" value="1"/>
</dbReference>
<evidence type="ECO:0000256" key="10">
    <source>
        <dbReference type="ARBA" id="ARBA00033067"/>
    </source>
</evidence>
<dbReference type="InterPro" id="IPR005886">
    <property type="entry name" value="UDP_G4E"/>
</dbReference>
<evidence type="ECO:0000256" key="6">
    <source>
        <dbReference type="ARBA" id="ARBA00018569"/>
    </source>
</evidence>
<dbReference type="RefSeq" id="WP_245669789.1">
    <property type="nucleotide sequence ID" value="NZ_FMCX01000001.1"/>
</dbReference>
<comment type="cofactor">
    <cofactor evidence="2">
        <name>NAD(+)</name>
        <dbReference type="ChEBI" id="CHEBI:57540"/>
    </cofactor>
</comment>
<dbReference type="InterPro" id="IPR036291">
    <property type="entry name" value="NAD(P)-bd_dom_sf"/>
</dbReference>
<comment type="pathway">
    <text evidence="3">Carbohydrate metabolism; galactose metabolism.</text>
</comment>
<dbReference type="PANTHER" id="PTHR43725">
    <property type="entry name" value="UDP-GLUCOSE 4-EPIMERASE"/>
    <property type="match status" value="1"/>
</dbReference>
<reference evidence="14" key="1">
    <citation type="submission" date="2016-06" db="EMBL/GenBank/DDBJ databases">
        <authorList>
            <person name="Varghese N."/>
            <person name="Submissions Spin"/>
        </authorList>
    </citation>
    <scope>NUCLEOTIDE SEQUENCE [LARGE SCALE GENOMIC DNA]</scope>
    <source>
        <strain evidence="14">DSM 44830</strain>
    </source>
</reference>
<evidence type="ECO:0000256" key="1">
    <source>
        <dbReference type="ARBA" id="ARBA00000083"/>
    </source>
</evidence>
<dbReference type="SUPFAM" id="SSF51735">
    <property type="entry name" value="NAD(P)-binding Rossmann-fold domains"/>
    <property type="match status" value="1"/>
</dbReference>
<feature type="domain" description="NAD-dependent epimerase/dehydratase" evidence="12">
    <location>
        <begin position="16"/>
        <end position="256"/>
    </location>
</feature>
<dbReference type="STRING" id="262898.GA0070564_101456"/>
<evidence type="ECO:0000313" key="13">
    <source>
        <dbReference type="EMBL" id="SCE70730.1"/>
    </source>
</evidence>
<dbReference type="NCBIfam" id="TIGR01179">
    <property type="entry name" value="galE"/>
    <property type="match status" value="1"/>
</dbReference>
<dbReference type="GO" id="GO:0006012">
    <property type="term" value="P:galactose metabolic process"/>
    <property type="evidence" value="ECO:0007669"/>
    <property type="project" value="UniProtKB-UniPathway"/>
</dbReference>
<evidence type="ECO:0000256" key="5">
    <source>
        <dbReference type="ARBA" id="ARBA00013189"/>
    </source>
</evidence>
<evidence type="ECO:0000256" key="4">
    <source>
        <dbReference type="ARBA" id="ARBA00007637"/>
    </source>
</evidence>
<feature type="region of interest" description="Disordered" evidence="11">
    <location>
        <begin position="344"/>
        <end position="381"/>
    </location>
</feature>
<dbReference type="UniPathway" id="UPA00214"/>
<dbReference type="InterPro" id="IPR001509">
    <property type="entry name" value="Epimerase_deHydtase"/>
</dbReference>
<evidence type="ECO:0000256" key="2">
    <source>
        <dbReference type="ARBA" id="ARBA00001911"/>
    </source>
</evidence>
<dbReference type="GO" id="GO:0003978">
    <property type="term" value="F:UDP-glucose 4-epimerase activity"/>
    <property type="evidence" value="ECO:0007669"/>
    <property type="project" value="UniProtKB-EC"/>
</dbReference>
<sequence length="381" mass="41034">MLPRTENVPALPEVKVLVVGGAGFIGSTVATACLENGITPVILDNLSTGREEFTRGRIFYPGDMADGPLIDKIFAEHPDIQAVVHCAALIVVPESVAHPLRYYRENVAKSLDLVESVIRNGCTRLLFSSSASIYQPGADFTVDETSPVEALSPYARSKAMLEQMLEDVARAYPLRVLSLRYFNPIGADPKLRTGLQVPRPTHVLGRLIEAAQGGEEFPLTGTDWPTRDGSGIRDYVHVWDLARAHVLALRRFDSIFAADAGTYTVINLGTGDGTTVRELVTAFEQVLGHPVKVRETDRRPGDSAGTYTRSERARELLGWTPTYSIADGIRDSLRWMAERDTVLGPQAGADAPTATVGAPPTDPHGPRGTDAVPAGSGPAPC</sequence>
<organism evidence="13 14">
    <name type="scientific">Micromonospora mirobrigensis</name>
    <dbReference type="NCBI Taxonomy" id="262898"/>
    <lineage>
        <taxon>Bacteria</taxon>
        <taxon>Bacillati</taxon>
        <taxon>Actinomycetota</taxon>
        <taxon>Actinomycetes</taxon>
        <taxon>Micromonosporales</taxon>
        <taxon>Micromonosporaceae</taxon>
        <taxon>Micromonospora</taxon>
    </lineage>
</organism>
<dbReference type="Gene3D" id="3.90.25.10">
    <property type="entry name" value="UDP-galactose 4-epimerase, domain 1"/>
    <property type="match status" value="1"/>
</dbReference>
<comment type="catalytic activity">
    <reaction evidence="1">
        <text>UDP-alpha-D-glucose = UDP-alpha-D-galactose</text>
        <dbReference type="Rhea" id="RHEA:22168"/>
        <dbReference type="ChEBI" id="CHEBI:58885"/>
        <dbReference type="ChEBI" id="CHEBI:66914"/>
        <dbReference type="EC" id="5.1.3.2"/>
    </reaction>
</comment>
<evidence type="ECO:0000256" key="3">
    <source>
        <dbReference type="ARBA" id="ARBA00004947"/>
    </source>
</evidence>
<dbReference type="EC" id="5.1.3.2" evidence="5"/>
<evidence type="ECO:0000259" key="12">
    <source>
        <dbReference type="Pfam" id="PF01370"/>
    </source>
</evidence>
<protein>
    <recommendedName>
        <fullName evidence="6">UDP-glucose 4-epimerase</fullName>
        <ecNumber evidence="5">5.1.3.2</ecNumber>
    </recommendedName>
    <alternativeName>
        <fullName evidence="10">Galactowaldenase</fullName>
    </alternativeName>
    <alternativeName>
        <fullName evidence="9">UDP-galactose 4-epimerase</fullName>
    </alternativeName>
</protein>
<dbReference type="AlphaFoldDB" id="A0A1C4UGC1"/>
<dbReference type="Proteomes" id="UP000199504">
    <property type="component" value="Unassembled WGS sequence"/>
</dbReference>